<keyword evidence="14" id="KW-0560">Oxidoreductase</keyword>
<dbReference type="Gene3D" id="3.40.50.360">
    <property type="match status" value="2"/>
</dbReference>
<dbReference type="InterPro" id="IPR044940">
    <property type="entry name" value="NOS_dom_2"/>
</dbReference>
<dbReference type="EMBL" id="SCEB01215222">
    <property type="protein sequence ID" value="RXM30658.1"/>
    <property type="molecule type" value="Genomic_DNA"/>
</dbReference>
<keyword evidence="12" id="KW-0521">NADP</keyword>
<dbReference type="FunFam" id="3.90.440.10:FF:000001">
    <property type="entry name" value="Endothelial nitric oxide synthase"/>
    <property type="match status" value="1"/>
</dbReference>
<dbReference type="InterPro" id="IPR023173">
    <property type="entry name" value="NADPH_Cyt_P450_Rdtase_alpha"/>
</dbReference>
<comment type="cofactor">
    <cofactor evidence="1">
        <name>FMN</name>
        <dbReference type="ChEBI" id="CHEBI:58210"/>
    </cofactor>
</comment>
<comment type="caution">
    <text evidence="27">The sequence shown here is derived from an EMBL/GenBank/DDBJ whole genome shotgun (WGS) entry which is preliminary data.</text>
</comment>
<dbReference type="SUPFAM" id="SSF52218">
    <property type="entry name" value="Flavoproteins"/>
    <property type="match status" value="2"/>
</dbReference>
<evidence type="ECO:0000259" key="26">
    <source>
        <dbReference type="PROSITE" id="PS51384"/>
    </source>
</evidence>
<dbReference type="Gene3D" id="3.90.1230.10">
    <property type="entry name" value="Nitric Oxide Synthase, Chain A, domain 3"/>
    <property type="match status" value="1"/>
</dbReference>
<proteinExistence type="inferred from homology"/>
<dbReference type="FunFam" id="3.40.50.80:FF:000003">
    <property type="entry name" value="Nitric oxide synthase"/>
    <property type="match status" value="1"/>
</dbReference>
<dbReference type="GO" id="GO:1903522">
    <property type="term" value="P:regulation of blood circulation"/>
    <property type="evidence" value="ECO:0007669"/>
    <property type="project" value="UniProtKB-ARBA"/>
</dbReference>
<dbReference type="PANTHER" id="PTHR43410:SF1">
    <property type="entry name" value="NITRIC OXIDE SYNTHASE"/>
    <property type="match status" value="1"/>
</dbReference>
<dbReference type="Gene3D" id="2.40.30.10">
    <property type="entry name" value="Translation factors"/>
    <property type="match status" value="1"/>
</dbReference>
<evidence type="ECO:0000256" key="16">
    <source>
        <dbReference type="ARBA" id="ARBA00029794"/>
    </source>
</evidence>
<dbReference type="GO" id="GO:0004517">
    <property type="term" value="F:nitric-oxide synthase activity"/>
    <property type="evidence" value="ECO:0007669"/>
    <property type="project" value="UniProtKB-EC"/>
</dbReference>
<keyword evidence="9" id="KW-0288">FMN</keyword>
<evidence type="ECO:0000256" key="3">
    <source>
        <dbReference type="ARBA" id="ARBA00001970"/>
    </source>
</evidence>
<keyword evidence="8" id="KW-0285">Flavoprotein</keyword>
<comment type="catalytic activity">
    <reaction evidence="17">
        <text>2 L-arginine + 3 NADPH + 4 O2 + H(+) = 2 L-citrulline + 2 nitric oxide + 3 NADP(+) + 4 H2O</text>
        <dbReference type="Rhea" id="RHEA:19897"/>
        <dbReference type="ChEBI" id="CHEBI:15377"/>
        <dbReference type="ChEBI" id="CHEBI:15378"/>
        <dbReference type="ChEBI" id="CHEBI:15379"/>
        <dbReference type="ChEBI" id="CHEBI:16480"/>
        <dbReference type="ChEBI" id="CHEBI:32682"/>
        <dbReference type="ChEBI" id="CHEBI:57743"/>
        <dbReference type="ChEBI" id="CHEBI:57783"/>
        <dbReference type="ChEBI" id="CHEBI:58349"/>
        <dbReference type="EC" id="1.14.13.39"/>
    </reaction>
    <physiologicalReaction direction="left-to-right" evidence="17">
        <dbReference type="Rhea" id="RHEA:19898"/>
    </physiologicalReaction>
</comment>
<dbReference type="GO" id="GO:0050661">
    <property type="term" value="F:NADP binding"/>
    <property type="evidence" value="ECO:0007669"/>
    <property type="project" value="InterPro"/>
</dbReference>
<dbReference type="Gene3D" id="3.40.50.80">
    <property type="entry name" value="Nucleotide-binding domain of ferredoxin-NADP reductase (FNR) module"/>
    <property type="match status" value="1"/>
</dbReference>
<dbReference type="Gene3D" id="3.90.340.10">
    <property type="entry name" value="Nitric Oxide Synthase, Chain A, domain 1"/>
    <property type="match status" value="2"/>
</dbReference>
<keyword evidence="28" id="KW-1185">Reference proteome</keyword>
<dbReference type="Pfam" id="PF02898">
    <property type="entry name" value="NO_synthase"/>
    <property type="match status" value="1"/>
</dbReference>
<evidence type="ECO:0000256" key="11">
    <source>
        <dbReference type="ARBA" id="ARBA00022827"/>
    </source>
</evidence>
<evidence type="ECO:0000259" key="25">
    <source>
        <dbReference type="PROSITE" id="PS50902"/>
    </source>
</evidence>
<comment type="cofactor">
    <cofactor evidence="3">
        <name>heme b</name>
        <dbReference type="ChEBI" id="CHEBI:60344"/>
    </cofactor>
</comment>
<dbReference type="PRINTS" id="PR00371">
    <property type="entry name" value="FPNCR"/>
</dbReference>
<evidence type="ECO:0000256" key="7">
    <source>
        <dbReference type="ARBA" id="ARBA00022617"/>
    </source>
</evidence>
<accession>A0A444U683</accession>
<keyword evidence="13" id="KW-0112">Calmodulin-binding</keyword>
<dbReference type="GO" id="GO:0020037">
    <property type="term" value="F:heme binding"/>
    <property type="evidence" value="ECO:0007669"/>
    <property type="project" value="InterPro"/>
</dbReference>
<dbReference type="InterPro" id="IPR036119">
    <property type="entry name" value="NOS_N_sf"/>
</dbReference>
<evidence type="ECO:0000256" key="21">
    <source>
        <dbReference type="ARBA" id="ARBA00049814"/>
    </source>
</evidence>
<keyword evidence="7 23" id="KW-0349">Heme</keyword>
<dbReference type="Pfam" id="PF00258">
    <property type="entry name" value="Flavodoxin_1"/>
    <property type="match status" value="2"/>
</dbReference>
<dbReference type="Proteomes" id="UP000289886">
    <property type="component" value="Unassembled WGS sequence"/>
</dbReference>
<dbReference type="InterPro" id="IPR029039">
    <property type="entry name" value="Flavoprotein-like_sf"/>
</dbReference>
<dbReference type="PROSITE" id="PS60001">
    <property type="entry name" value="NOS"/>
    <property type="match status" value="1"/>
</dbReference>
<evidence type="ECO:0000256" key="13">
    <source>
        <dbReference type="ARBA" id="ARBA00022860"/>
    </source>
</evidence>
<dbReference type="PIRSF" id="PIRSF000333">
    <property type="entry name" value="NOS"/>
    <property type="match status" value="1"/>
</dbReference>
<dbReference type="GO" id="GO:0006809">
    <property type="term" value="P:nitric oxide biosynthetic process"/>
    <property type="evidence" value="ECO:0007669"/>
    <property type="project" value="InterPro"/>
</dbReference>
<dbReference type="InterPro" id="IPR004030">
    <property type="entry name" value="NOS_N"/>
</dbReference>
<evidence type="ECO:0000256" key="4">
    <source>
        <dbReference type="ARBA" id="ARBA00001974"/>
    </source>
</evidence>
<dbReference type="PROSITE" id="PS51384">
    <property type="entry name" value="FAD_FR"/>
    <property type="match status" value="1"/>
</dbReference>
<evidence type="ECO:0000313" key="28">
    <source>
        <dbReference type="Proteomes" id="UP000289886"/>
    </source>
</evidence>
<evidence type="ECO:0000256" key="1">
    <source>
        <dbReference type="ARBA" id="ARBA00001917"/>
    </source>
</evidence>
<evidence type="ECO:0000256" key="6">
    <source>
        <dbReference type="ARBA" id="ARBA00012989"/>
    </source>
</evidence>
<evidence type="ECO:0000256" key="9">
    <source>
        <dbReference type="ARBA" id="ARBA00022643"/>
    </source>
</evidence>
<dbReference type="PRINTS" id="PR00369">
    <property type="entry name" value="FLAVODOXIN"/>
</dbReference>
<organism evidence="27 28">
    <name type="scientific">Acipenser ruthenus</name>
    <name type="common">Sterlet sturgeon</name>
    <dbReference type="NCBI Taxonomy" id="7906"/>
    <lineage>
        <taxon>Eukaryota</taxon>
        <taxon>Metazoa</taxon>
        <taxon>Chordata</taxon>
        <taxon>Craniata</taxon>
        <taxon>Vertebrata</taxon>
        <taxon>Euteleostomi</taxon>
        <taxon>Actinopterygii</taxon>
        <taxon>Chondrostei</taxon>
        <taxon>Acipenseriformes</taxon>
        <taxon>Acipenseridae</taxon>
        <taxon>Acipenser</taxon>
    </lineage>
</organism>
<dbReference type="InterPro" id="IPR050607">
    <property type="entry name" value="NOS"/>
</dbReference>
<evidence type="ECO:0000256" key="5">
    <source>
        <dbReference type="ARBA" id="ARBA00006267"/>
    </source>
</evidence>
<dbReference type="GO" id="GO:0005516">
    <property type="term" value="F:calmodulin binding"/>
    <property type="evidence" value="ECO:0007669"/>
    <property type="project" value="UniProtKB-KW"/>
</dbReference>
<evidence type="ECO:0000313" key="27">
    <source>
        <dbReference type="EMBL" id="RXM30658.1"/>
    </source>
</evidence>
<reference evidence="27 28" key="1">
    <citation type="submission" date="2019-01" db="EMBL/GenBank/DDBJ databases">
        <title>Draft Genome and Complete Hox-Cluster Characterization of the Sterlet Sturgeon (Acipenser ruthenus).</title>
        <authorList>
            <person name="Wei Q."/>
        </authorList>
    </citation>
    <scope>NUCLEOTIDE SEQUENCE [LARGE SCALE GENOMIC DNA]</scope>
    <source>
        <strain evidence="27">WHYD16114868_AA</strain>
        <tissue evidence="27">Blood</tissue>
    </source>
</reference>
<evidence type="ECO:0000256" key="24">
    <source>
        <dbReference type="SAM" id="MobiDB-lite"/>
    </source>
</evidence>
<dbReference type="SUPFAM" id="SSF63380">
    <property type="entry name" value="Riboflavin synthase domain-like"/>
    <property type="match status" value="1"/>
</dbReference>
<evidence type="ECO:0000256" key="19">
    <source>
        <dbReference type="ARBA" id="ARBA00049764"/>
    </source>
</evidence>
<evidence type="ECO:0000256" key="15">
    <source>
        <dbReference type="ARBA" id="ARBA00023004"/>
    </source>
</evidence>
<evidence type="ECO:0000256" key="17">
    <source>
        <dbReference type="ARBA" id="ARBA00047419"/>
    </source>
</evidence>
<dbReference type="InterPro" id="IPR001433">
    <property type="entry name" value="OxRdtase_FAD/NAD-bd"/>
</dbReference>
<dbReference type="InterPro" id="IPR017938">
    <property type="entry name" value="Riboflavin_synthase-like_b-brl"/>
</dbReference>
<comment type="cofactor">
    <cofactor evidence="2">
        <name>(6R)-L-erythro-5,6,7,8-tetrahydrobiopterin</name>
        <dbReference type="ChEBI" id="CHEBI:59560"/>
    </cofactor>
</comment>
<dbReference type="GO" id="GO:0046872">
    <property type="term" value="F:metal ion binding"/>
    <property type="evidence" value="ECO:0007669"/>
    <property type="project" value="UniProtKB-KW"/>
</dbReference>
<feature type="binding site" description="axial binding residue" evidence="23">
    <location>
        <position position="387"/>
    </location>
    <ligand>
        <name>heme b</name>
        <dbReference type="ChEBI" id="CHEBI:60344"/>
    </ligand>
    <ligandPart>
        <name>Fe</name>
        <dbReference type="ChEBI" id="CHEBI:18248"/>
    </ligandPart>
</feature>
<dbReference type="InterPro" id="IPR008254">
    <property type="entry name" value="Flavodoxin/NO_synth"/>
</dbReference>
<dbReference type="InterPro" id="IPR003097">
    <property type="entry name" value="CysJ-like_FAD-binding"/>
</dbReference>
<dbReference type="Pfam" id="PF00667">
    <property type="entry name" value="FAD_binding_1"/>
    <property type="match status" value="1"/>
</dbReference>
<dbReference type="InterPro" id="IPR012144">
    <property type="entry name" value="NOS_euk"/>
</dbReference>
<dbReference type="InterPro" id="IPR044943">
    <property type="entry name" value="NOS_dom_1"/>
</dbReference>
<comment type="subunit">
    <text evidence="18">Homodimer. Interacts with NOSIP and NOSTRIN. Interacts with HSP90AB1. Forms a complex with ASL, ASS1 and SLC7A1; the complex regulates cell-autonomous L-arginine synthesis and citrulline recycling while channeling extracellular L-arginine to nitric oxide synthesis pathway.</text>
</comment>
<evidence type="ECO:0000256" key="12">
    <source>
        <dbReference type="ARBA" id="ARBA00022857"/>
    </source>
</evidence>
<dbReference type="InterPro" id="IPR001094">
    <property type="entry name" value="Flavdoxin-like"/>
</dbReference>
<evidence type="ECO:0000256" key="23">
    <source>
        <dbReference type="PIRSR" id="PIRSR000333-1"/>
    </source>
</evidence>
<dbReference type="EC" id="1.14.13.39" evidence="6"/>
<dbReference type="SUPFAM" id="SSF56512">
    <property type="entry name" value="Nitric oxide (NO) synthase oxygenase domain"/>
    <property type="match status" value="2"/>
</dbReference>
<sequence length="1457" mass="164058">MNSKDMTSTDQRASLDLNRNPTPGSTGAPNSTANHGSSCPTKIQKYMRIKNWETGQLFYDTLHMQSTMEVPCGERRCLGSVMFPDQLIRKPSEEPVNRERLLTMATDFINQYYTSIKRLKNGGIMEQRNPGKMLVPAYRGDRELHGGEDKELGESSGCSGHWSEAWLSIAEEWPEKHKGDPELWWMKPGAKMEDEICRGANSKEEVQGARASAASRANWSEVEKEGQLIAALEGEAGNCILAIPVEERTDYRALAATLEKQYGQADFAYVMQLKERKRQVGKSLGALGNDITALIVKTYPCRRIACDRMGQDVFLGAVTPIELQRHLLLAGPATLQQAINEARSQSEAHLQRLSAVQSEVRATGSYQLEETELIFGAKMAWRNASRCVGRIQWSKLQVFDARDCSSAEEMFTHICTHMKCALNKGNLRSEGLMDFRIWNPQLIRYAGYSQPDGSVIGDPSNVELTELCIQMGWKPRYGRFDILPLILQARGEQPALFELPAELVLEVSITHPTFEWFAELGLKWYALPAVSNMMLEIGGLEFTAAPFNGWYLGPEVGVRNFCDNHRYNILEEVGRRMGLDTKKTSSLWKDKAVVEINIAVLHSYQLAKVTIVDHHAATESFMKHMENEYRTRGGCPADWVWIVPPISGSITPVFHQEMLNYFISPYFYYQPVPWNLPGFSAKKKISFKEIAEAVTFSTSLMCHAMAKRVKATILYATETGKSETYAHMLCDIFKVAFNPKVVCMDEYDIVNLEHENLVLVVTSTFGNGDPPENGELAAAFQRGDSLRGWLIVDIGYPLKQWLLIPLLNPMTPDKQRRTGALKGNVESLLVVTIPPPPPHCALIGWVHDLIFDRFAKALMDMTHPTSEQPEPQKSYKRRFNSLSKMDTVLELQNRKPRLSSTTESAGPLGTVRFSVFGLGSRAYLHFCAFGHAVDTRFDELGGERILQMGEGDELCGQEESFKTWARDIFRAACDTFCVGSDSSLYQNEDVFSGDHGWQPQKYRTVIEATPTDLITALSKLYRRKVFQTKVISTQNLQSPKSSRATILVRLDTGGQKELQYLPGDHLGIFPTNQDELVQAVLSHVFDAPPINETVGVEILEEKNGKSSWVREKRLPPCTLLQALSHFLDLSSPPSTKLLLSLSQFASADKDKSRLAKLSQAGDDYEQWKWFHSPTLAEVLEEFPSLSVPSSLLLSQLPLLQPRYYSISSSPETTPHQVHATVAVVQYRTQDGTGPLHLGLCSTWLNQLKPGEEVPCFIKAAPSFRLPADDSVPCILVGPGTGIAPFRSFWQQRLYEIQHQGKKPKEMVLVFGCRQAEFDHIYKEEMEDMKCKGALSGVYTAYSREEHTPKMYVQDILRDQLASEVFRTLCEQRGHMYVCGDVTMAKDVLNTVQEILSVHGEMSLDEAGEYLSKLRDQSQYHEDIFGITLRTHEVRSLIRYRGHIQEQKKDGSVKKPEQ</sequence>
<dbReference type="InterPro" id="IPR017927">
    <property type="entry name" value="FAD-bd_FR_type"/>
</dbReference>
<evidence type="ECO:0000256" key="10">
    <source>
        <dbReference type="ARBA" id="ARBA00022723"/>
    </source>
</evidence>
<keyword evidence="10 23" id="KW-0479">Metal-binding</keyword>
<name>A0A444U683_ACIRT</name>
<feature type="region of interest" description="Disordered" evidence="24">
    <location>
        <begin position="1"/>
        <end position="39"/>
    </location>
</feature>
<evidence type="ECO:0000256" key="2">
    <source>
        <dbReference type="ARBA" id="ARBA00001950"/>
    </source>
</evidence>
<dbReference type="FunFam" id="1.20.990.10:FF:000002">
    <property type="entry name" value="Nitric oxide synthase"/>
    <property type="match status" value="1"/>
</dbReference>
<dbReference type="InterPro" id="IPR044944">
    <property type="entry name" value="NOS_dom_3"/>
</dbReference>
<dbReference type="Pfam" id="PF00175">
    <property type="entry name" value="NAD_binding_1"/>
    <property type="match status" value="1"/>
</dbReference>
<dbReference type="Gene3D" id="3.90.440.10">
    <property type="entry name" value="Nitric Oxide Synthase,Heme Domain,Chain A domain 2"/>
    <property type="match status" value="1"/>
</dbReference>
<comment type="cofactor">
    <cofactor evidence="4">
        <name>FAD</name>
        <dbReference type="ChEBI" id="CHEBI:57692"/>
    </cofactor>
</comment>
<dbReference type="GO" id="GO:0010181">
    <property type="term" value="F:FMN binding"/>
    <property type="evidence" value="ECO:0007669"/>
    <property type="project" value="InterPro"/>
</dbReference>
<feature type="domain" description="FAD-binding FR-type" evidence="26">
    <location>
        <begin position="1023"/>
        <end position="1266"/>
    </location>
</feature>
<evidence type="ECO:0000256" key="20">
    <source>
        <dbReference type="ARBA" id="ARBA00049791"/>
    </source>
</evidence>
<evidence type="ECO:0000256" key="18">
    <source>
        <dbReference type="ARBA" id="ARBA00049679"/>
    </source>
</evidence>
<dbReference type="PROSITE" id="PS50902">
    <property type="entry name" value="FLAVODOXIN_LIKE"/>
    <property type="match status" value="1"/>
</dbReference>
<dbReference type="InterPro" id="IPR039261">
    <property type="entry name" value="FNR_nucleotide-bd"/>
</dbReference>
<dbReference type="GO" id="GO:0050660">
    <property type="term" value="F:flavin adenine dinucleotide binding"/>
    <property type="evidence" value="ECO:0007669"/>
    <property type="project" value="InterPro"/>
</dbReference>
<feature type="domain" description="Flavodoxin-like" evidence="25">
    <location>
        <begin position="711"/>
        <end position="969"/>
    </location>
</feature>
<dbReference type="Gene3D" id="1.20.990.10">
    <property type="entry name" value="NADPH-cytochrome p450 Reductase, Chain A, domain 3"/>
    <property type="match status" value="1"/>
</dbReference>
<gene>
    <name evidence="27" type="ORF">EOD39_7699</name>
</gene>
<evidence type="ECO:0000256" key="22">
    <source>
        <dbReference type="ARBA" id="ARBA00049818"/>
    </source>
</evidence>
<dbReference type="PANTHER" id="PTHR43410">
    <property type="entry name" value="NITRIC OXIDE SYNTHASE OXYGENASE"/>
    <property type="match status" value="1"/>
</dbReference>
<keyword evidence="11" id="KW-0274">FAD</keyword>
<dbReference type="SUPFAM" id="SSF52343">
    <property type="entry name" value="Ferredoxin reductase-like, C-terminal NADP-linked domain"/>
    <property type="match status" value="1"/>
</dbReference>
<dbReference type="InterPro" id="IPR001709">
    <property type="entry name" value="Flavoprot_Pyr_Nucl_cyt_Rdtase"/>
</dbReference>
<protein>
    <recommendedName>
        <fullName evidence="19">Nitric oxide synthase 3</fullName>
        <ecNumber evidence="6">1.14.13.39</ecNumber>
    </recommendedName>
    <alternativeName>
        <fullName evidence="16">Constitutive NOS</fullName>
    </alternativeName>
    <alternativeName>
        <fullName evidence="22">EC-NOS</fullName>
    </alternativeName>
    <alternativeName>
        <fullName evidence="20">NOS type III</fullName>
    </alternativeName>
    <alternativeName>
        <fullName evidence="21">Nitric oxide synthase, endothelial</fullName>
    </alternativeName>
</protein>
<evidence type="ECO:0000256" key="14">
    <source>
        <dbReference type="ARBA" id="ARBA00023002"/>
    </source>
</evidence>
<evidence type="ECO:0000256" key="8">
    <source>
        <dbReference type="ARBA" id="ARBA00022630"/>
    </source>
</evidence>
<keyword evidence="15 23" id="KW-0408">Iron</keyword>
<comment type="similarity">
    <text evidence="5">Belongs to the NOS family.</text>
</comment>